<proteinExistence type="predicted"/>
<dbReference type="PROSITE" id="PS50949">
    <property type="entry name" value="HTH_GNTR"/>
    <property type="match status" value="1"/>
</dbReference>
<dbReference type="CDD" id="cd07377">
    <property type="entry name" value="WHTH_GntR"/>
    <property type="match status" value="1"/>
</dbReference>
<comment type="caution">
    <text evidence="5">The sequence shown here is derived from an EMBL/GenBank/DDBJ whole genome shotgun (WGS) entry which is preliminary data.</text>
</comment>
<dbReference type="Pfam" id="PF07729">
    <property type="entry name" value="FCD"/>
    <property type="match status" value="1"/>
</dbReference>
<keyword evidence="2" id="KW-0238">DNA-binding</keyword>
<dbReference type="Gene3D" id="1.10.10.10">
    <property type="entry name" value="Winged helix-like DNA-binding domain superfamily/Winged helix DNA-binding domain"/>
    <property type="match status" value="1"/>
</dbReference>
<dbReference type="SMART" id="SM00345">
    <property type="entry name" value="HTH_GNTR"/>
    <property type="match status" value="1"/>
</dbReference>
<organism evidence="5 6">
    <name type="scientific">Cytobacillus purgationiresistens</name>
    <dbReference type="NCBI Taxonomy" id="863449"/>
    <lineage>
        <taxon>Bacteria</taxon>
        <taxon>Bacillati</taxon>
        <taxon>Bacillota</taxon>
        <taxon>Bacilli</taxon>
        <taxon>Bacillales</taxon>
        <taxon>Bacillaceae</taxon>
        <taxon>Cytobacillus</taxon>
    </lineage>
</organism>
<reference evidence="5 6" key="1">
    <citation type="submission" date="2023-07" db="EMBL/GenBank/DDBJ databases">
        <title>Genomic Encyclopedia of Type Strains, Phase IV (KMG-IV): sequencing the most valuable type-strain genomes for metagenomic binning, comparative biology and taxonomic classification.</title>
        <authorList>
            <person name="Goeker M."/>
        </authorList>
    </citation>
    <scope>NUCLEOTIDE SEQUENCE [LARGE SCALE GENOMIC DNA]</scope>
    <source>
        <strain evidence="5 6">DSM 23494</strain>
    </source>
</reference>
<keyword evidence="6" id="KW-1185">Reference proteome</keyword>
<dbReference type="Gene3D" id="1.20.120.530">
    <property type="entry name" value="GntR ligand-binding domain-like"/>
    <property type="match status" value="1"/>
</dbReference>
<dbReference type="PANTHER" id="PTHR43537">
    <property type="entry name" value="TRANSCRIPTIONAL REGULATOR, GNTR FAMILY"/>
    <property type="match status" value="1"/>
</dbReference>
<dbReference type="SMART" id="SM00895">
    <property type="entry name" value="FCD"/>
    <property type="match status" value="1"/>
</dbReference>
<dbReference type="InterPro" id="IPR036388">
    <property type="entry name" value="WH-like_DNA-bd_sf"/>
</dbReference>
<dbReference type="PRINTS" id="PR00035">
    <property type="entry name" value="HTHGNTR"/>
</dbReference>
<sequence>MKIERKKISGQVLEHIKSMLLSQQIPPNDPLPSENDFAKMFGVSRAPVREALSVLQASGIIETRQGGRTYVKEVDLRSMLDQLKMEYISMEQIFELLEMRLIMETQAAALAASRRDHQDLARMKEALDQFQMTLTYPDEVGDQADVNFHKFMIEATKNRFMMQVMENIEAMYRKAVSYSLQKNIGRMETRERVFQEHQNIFRAIEEQNEEKAVDSVKEHLQNVIKKLKEGRYDN</sequence>
<feature type="domain" description="HTH gntR-type" evidence="4">
    <location>
        <begin position="6"/>
        <end position="74"/>
    </location>
</feature>
<dbReference type="RefSeq" id="WP_307476610.1">
    <property type="nucleotide sequence ID" value="NZ_JAUSUB010000015.1"/>
</dbReference>
<dbReference type="Proteomes" id="UP001238088">
    <property type="component" value="Unassembled WGS sequence"/>
</dbReference>
<evidence type="ECO:0000313" key="6">
    <source>
        <dbReference type="Proteomes" id="UP001238088"/>
    </source>
</evidence>
<dbReference type="Pfam" id="PF00392">
    <property type="entry name" value="GntR"/>
    <property type="match status" value="1"/>
</dbReference>
<evidence type="ECO:0000256" key="1">
    <source>
        <dbReference type="ARBA" id="ARBA00023015"/>
    </source>
</evidence>
<dbReference type="SUPFAM" id="SSF46785">
    <property type="entry name" value="Winged helix' DNA-binding domain"/>
    <property type="match status" value="1"/>
</dbReference>
<evidence type="ECO:0000256" key="3">
    <source>
        <dbReference type="ARBA" id="ARBA00023163"/>
    </source>
</evidence>
<dbReference type="InterPro" id="IPR036390">
    <property type="entry name" value="WH_DNA-bd_sf"/>
</dbReference>
<accession>A0ABU0AK87</accession>
<dbReference type="InterPro" id="IPR011711">
    <property type="entry name" value="GntR_C"/>
</dbReference>
<dbReference type="EMBL" id="JAUSUB010000015">
    <property type="protein sequence ID" value="MDQ0271455.1"/>
    <property type="molecule type" value="Genomic_DNA"/>
</dbReference>
<name>A0ABU0AK87_9BACI</name>
<evidence type="ECO:0000313" key="5">
    <source>
        <dbReference type="EMBL" id="MDQ0271455.1"/>
    </source>
</evidence>
<keyword evidence="1" id="KW-0805">Transcription regulation</keyword>
<keyword evidence="3" id="KW-0804">Transcription</keyword>
<dbReference type="SUPFAM" id="SSF48008">
    <property type="entry name" value="GntR ligand-binding domain-like"/>
    <property type="match status" value="1"/>
</dbReference>
<protein>
    <submittedName>
        <fullName evidence="5">GntR family transcriptional repressor for pyruvate dehydrogenase complex</fullName>
    </submittedName>
</protein>
<dbReference type="InterPro" id="IPR000524">
    <property type="entry name" value="Tscrpt_reg_HTH_GntR"/>
</dbReference>
<gene>
    <name evidence="5" type="ORF">J2S17_003343</name>
</gene>
<dbReference type="InterPro" id="IPR008920">
    <property type="entry name" value="TF_FadR/GntR_C"/>
</dbReference>
<dbReference type="PANTHER" id="PTHR43537:SF5">
    <property type="entry name" value="UXU OPERON TRANSCRIPTIONAL REGULATOR"/>
    <property type="match status" value="1"/>
</dbReference>
<keyword evidence="5" id="KW-0670">Pyruvate</keyword>
<evidence type="ECO:0000256" key="2">
    <source>
        <dbReference type="ARBA" id="ARBA00023125"/>
    </source>
</evidence>
<evidence type="ECO:0000259" key="4">
    <source>
        <dbReference type="PROSITE" id="PS50949"/>
    </source>
</evidence>